<evidence type="ECO:0000313" key="3">
    <source>
        <dbReference type="Proteomes" id="UP000179284"/>
    </source>
</evidence>
<dbReference type="OrthoDB" id="1997296at2"/>
<dbReference type="Proteomes" id="UP000179284">
    <property type="component" value="Chromosome I"/>
</dbReference>
<organism evidence="2 3">
    <name type="scientific">Butyrivibrio hungatei</name>
    <dbReference type="NCBI Taxonomy" id="185008"/>
    <lineage>
        <taxon>Bacteria</taxon>
        <taxon>Bacillati</taxon>
        <taxon>Bacillota</taxon>
        <taxon>Clostridia</taxon>
        <taxon>Lachnospirales</taxon>
        <taxon>Lachnospiraceae</taxon>
        <taxon>Butyrivibrio</taxon>
    </lineage>
</organism>
<reference evidence="3" key="1">
    <citation type="submission" date="2016-10" db="EMBL/GenBank/DDBJ databases">
        <title>The complete genome sequence of the rumen bacterium Butyrivibrio hungatei MB2003.</title>
        <authorList>
            <person name="Palevich N."/>
            <person name="Kelly W.J."/>
            <person name="Leahy S.C."/>
            <person name="Altermann E."/>
            <person name="Rakonjac J."/>
            <person name="Attwood G.T."/>
        </authorList>
    </citation>
    <scope>NUCLEOTIDE SEQUENCE [LARGE SCALE GENOMIC DNA]</scope>
    <source>
        <strain evidence="3">MB2003</strain>
    </source>
</reference>
<dbReference type="Pfam" id="PF20599">
    <property type="entry name" value="DUF6796"/>
    <property type="match status" value="1"/>
</dbReference>
<sequence>MDKFNDIGIDNKLDWDRIEKLMRIGMFAACMVLVGDVLIGYGMHDSSKTGMEWFLSAYLQLSDTRMFWSAFLGFIGIPLEALCYFGVYRLIVPKSQKYAHLYRTGILGVLAFAGCGVHVPCLSTCFFYKYMNDAAPEIAVDAAVKFGKYFLLPGMIVFFLFWIIQHVAHIAAFTKGLTPYPKWCWIFCPAVGMAAVMLFKFLPESEVRNAITAAWISIGNLWMFVGLLVMAKKVKVGDR</sequence>
<evidence type="ECO:0008006" key="4">
    <source>
        <dbReference type="Google" id="ProtNLM"/>
    </source>
</evidence>
<proteinExistence type="predicted"/>
<feature type="transmembrane region" description="Helical" evidence="1">
    <location>
        <begin position="104"/>
        <end position="130"/>
    </location>
</feature>
<feature type="transmembrane region" description="Helical" evidence="1">
    <location>
        <begin position="66"/>
        <end position="92"/>
    </location>
</feature>
<protein>
    <recommendedName>
        <fullName evidence="4">DUF998 domain-containing protein</fullName>
    </recommendedName>
</protein>
<accession>A0A1D9NYH1</accession>
<dbReference type="EMBL" id="CP017831">
    <property type="protein sequence ID" value="AOZ95292.1"/>
    <property type="molecule type" value="Genomic_DNA"/>
</dbReference>
<feature type="transmembrane region" description="Helical" evidence="1">
    <location>
        <begin position="214"/>
        <end position="231"/>
    </location>
</feature>
<feature type="transmembrane region" description="Helical" evidence="1">
    <location>
        <begin position="21"/>
        <end position="43"/>
    </location>
</feature>
<keyword evidence="1" id="KW-0472">Membrane</keyword>
<dbReference type="RefSeq" id="WP_026519417.1">
    <property type="nucleotide sequence ID" value="NZ_CP017831.1"/>
</dbReference>
<dbReference type="KEGG" id="bhu:bhn_I0257"/>
<dbReference type="AlphaFoldDB" id="A0A1D9NYH1"/>
<name>A0A1D9NYH1_9FIRM</name>
<evidence type="ECO:0000313" key="2">
    <source>
        <dbReference type="EMBL" id="AOZ95292.1"/>
    </source>
</evidence>
<gene>
    <name evidence="2" type="ORF">bhn_I0257</name>
</gene>
<feature type="transmembrane region" description="Helical" evidence="1">
    <location>
        <begin position="150"/>
        <end position="171"/>
    </location>
</feature>
<keyword evidence="3" id="KW-1185">Reference proteome</keyword>
<dbReference type="InterPro" id="IPR046475">
    <property type="entry name" value="DUF6796"/>
</dbReference>
<evidence type="ECO:0000256" key="1">
    <source>
        <dbReference type="SAM" id="Phobius"/>
    </source>
</evidence>
<feature type="transmembrane region" description="Helical" evidence="1">
    <location>
        <begin position="183"/>
        <end position="202"/>
    </location>
</feature>
<keyword evidence="1" id="KW-1133">Transmembrane helix</keyword>
<keyword evidence="1" id="KW-0812">Transmembrane</keyword>